<dbReference type="OMA" id="IQGPECA"/>
<name>Q4UGN8_THEAN</name>
<evidence type="ECO:0000313" key="4">
    <source>
        <dbReference type="Proteomes" id="UP000001950"/>
    </source>
</evidence>
<dbReference type="GeneID" id="3863751"/>
<evidence type="ECO:0000313" key="2">
    <source>
        <dbReference type="EMBL" id="SVP88483.1"/>
    </source>
</evidence>
<dbReference type="RefSeq" id="XP_954428.1">
    <property type="nucleotide sequence ID" value="XM_949335.1"/>
</dbReference>
<dbReference type="SUPFAM" id="SSF47473">
    <property type="entry name" value="EF-hand"/>
    <property type="match status" value="1"/>
</dbReference>
<evidence type="ECO:0000313" key="1">
    <source>
        <dbReference type="EMBL" id="CAI73751.1"/>
    </source>
</evidence>
<organism evidence="1 4">
    <name type="scientific">Theileria annulata</name>
    <dbReference type="NCBI Taxonomy" id="5874"/>
    <lineage>
        <taxon>Eukaryota</taxon>
        <taxon>Sar</taxon>
        <taxon>Alveolata</taxon>
        <taxon>Apicomplexa</taxon>
        <taxon>Aconoidasida</taxon>
        <taxon>Piroplasmida</taxon>
        <taxon>Theileriidae</taxon>
        <taxon>Theileria</taxon>
    </lineage>
</organism>
<dbReference type="EMBL" id="UIVS01000001">
    <property type="protein sequence ID" value="SVP89644.1"/>
    <property type="molecule type" value="Genomic_DNA"/>
</dbReference>
<dbReference type="AlphaFoldDB" id="Q4UGN8"/>
<gene>
    <name evidence="1" type="ORF">TA21345</name>
    <name evidence="2" type="ORF">TAT_000034500</name>
    <name evidence="3" type="ORF">TAV_000034100</name>
</gene>
<sequence>MDLTTKLRNLFLVMDNNKEGVLNEASVVLAFQSIGFVLPNDVKANVTPMNCTQFVNFGTQLAKKLPSDGGVGDLYSSLAGGKSKKVDMTDVRQVMETLKLTNASDLDTLSSVLDPRNTGYLEYDALNEAFKA</sequence>
<keyword evidence="4" id="KW-1185">Reference proteome</keyword>
<dbReference type="EMBL" id="CR940347">
    <property type="protein sequence ID" value="CAI73751.1"/>
    <property type="molecule type" value="Genomic_DNA"/>
</dbReference>
<proteinExistence type="predicted"/>
<dbReference type="EMBL" id="UIVT01000001">
    <property type="protein sequence ID" value="SVP88483.1"/>
    <property type="molecule type" value="Genomic_DNA"/>
</dbReference>
<dbReference type="Proteomes" id="UP000001950">
    <property type="component" value="Chromosome 1"/>
</dbReference>
<dbReference type="OrthoDB" id="360730at2759"/>
<dbReference type="InParanoid" id="Q4UGN8"/>
<dbReference type="STRING" id="5874.Q4UGN8"/>
<evidence type="ECO:0000313" key="3">
    <source>
        <dbReference type="EMBL" id="SVP89644.1"/>
    </source>
</evidence>
<dbReference type="InterPro" id="IPR011992">
    <property type="entry name" value="EF-hand-dom_pair"/>
</dbReference>
<reference evidence="2" key="2">
    <citation type="submission" date="2018-07" db="EMBL/GenBank/DDBJ databases">
        <authorList>
            <person name="Quirk P.G."/>
            <person name="Krulwich T.A."/>
        </authorList>
    </citation>
    <scope>NUCLEOTIDE SEQUENCE</scope>
    <source>
        <strain evidence="2">Anand</strain>
    </source>
</reference>
<protein>
    <recommendedName>
        <fullName evidence="5">EF-hand domain-containing protein</fullName>
    </recommendedName>
</protein>
<evidence type="ECO:0008006" key="5">
    <source>
        <dbReference type="Google" id="ProtNLM"/>
    </source>
</evidence>
<accession>Q4UGN8</accession>
<dbReference type="KEGG" id="tan:TA21345"/>
<reference evidence="1 4" key="1">
    <citation type="journal article" date="2005" name="Science">
        <title>Genome of the host-cell transforming parasite Theileria annulata compared with T. parva.</title>
        <authorList>
            <person name="Pain A."/>
            <person name="Renauld H."/>
            <person name="Berriman M."/>
            <person name="Murphy L."/>
            <person name="Yeats C.A."/>
            <person name="Weir W."/>
            <person name="Kerhornou A."/>
            <person name="Aslett M."/>
            <person name="Bishop R."/>
            <person name="Bouchier C."/>
            <person name="Cochet M."/>
            <person name="Coulson R.M.R."/>
            <person name="Cronin A."/>
            <person name="de Villiers E.P."/>
            <person name="Fraser A."/>
            <person name="Fosker N."/>
            <person name="Gardner M."/>
            <person name="Goble A."/>
            <person name="Griffiths-Jones S."/>
            <person name="Harris D.E."/>
            <person name="Katzer F."/>
            <person name="Larke N."/>
            <person name="Lord A."/>
            <person name="Maser P."/>
            <person name="McKellar S."/>
            <person name="Mooney P."/>
            <person name="Morton F."/>
            <person name="Nene V."/>
            <person name="O'Neil S."/>
            <person name="Price C."/>
            <person name="Quail M.A."/>
            <person name="Rabbinowitsch E."/>
            <person name="Rawlings N.D."/>
            <person name="Rutter S."/>
            <person name="Saunders D."/>
            <person name="Seeger K."/>
            <person name="Shah T."/>
            <person name="Squares R."/>
            <person name="Squares S."/>
            <person name="Tivey A."/>
            <person name="Walker A.R."/>
            <person name="Woodward J."/>
            <person name="Dobbelaere D.A.E."/>
            <person name="Langsley G."/>
            <person name="Rajandream M.A."/>
            <person name="McKeever D."/>
            <person name="Shiels B."/>
            <person name="Tait A."/>
            <person name="Barrell B.G."/>
            <person name="Hall N."/>
        </authorList>
    </citation>
    <scope>NUCLEOTIDE SEQUENCE [LARGE SCALE GENOMIC DNA]</scope>
    <source>
        <strain evidence="4">Ankara</strain>
        <strain evidence="1">Ankara isolate clone C9</strain>
    </source>
</reference>
<dbReference type="VEuPathDB" id="PiroplasmaDB:TA21345"/>
<dbReference type="eggNOG" id="ENOG502T5EG">
    <property type="taxonomic scope" value="Eukaryota"/>
</dbReference>